<dbReference type="AlphaFoldDB" id="A0A2G9RQK6"/>
<sequence length="62" mass="6974">MAGSTKTIQHSASVCSSLSVEWTTANRHPDSARSQWLQALTVLPIDLKRSSTQKWNFHFKDS</sequence>
<reference evidence="2" key="1">
    <citation type="journal article" date="2017" name="Nat. Commun.">
        <title>The North American bullfrog draft genome provides insight into hormonal regulation of long noncoding RNA.</title>
        <authorList>
            <person name="Hammond S.A."/>
            <person name="Warren R.L."/>
            <person name="Vandervalk B.P."/>
            <person name="Kucuk E."/>
            <person name="Khan H."/>
            <person name="Gibb E.A."/>
            <person name="Pandoh P."/>
            <person name="Kirk H."/>
            <person name="Zhao Y."/>
            <person name="Jones M."/>
            <person name="Mungall A.J."/>
            <person name="Coope R."/>
            <person name="Pleasance S."/>
            <person name="Moore R.A."/>
            <person name="Holt R.A."/>
            <person name="Round J.M."/>
            <person name="Ohora S."/>
            <person name="Walle B.V."/>
            <person name="Veldhoen N."/>
            <person name="Helbing C.C."/>
            <person name="Birol I."/>
        </authorList>
    </citation>
    <scope>NUCLEOTIDE SEQUENCE [LARGE SCALE GENOMIC DNA]</scope>
</reference>
<dbReference type="OrthoDB" id="274660at2759"/>
<proteinExistence type="predicted"/>
<protein>
    <submittedName>
        <fullName evidence="1">Uncharacterized protein</fullName>
    </submittedName>
</protein>
<name>A0A2G9RQK6_AQUCT</name>
<evidence type="ECO:0000313" key="1">
    <source>
        <dbReference type="EMBL" id="PIO30035.1"/>
    </source>
</evidence>
<dbReference type="Proteomes" id="UP000228934">
    <property type="component" value="Unassembled WGS sequence"/>
</dbReference>
<keyword evidence="2" id="KW-1185">Reference proteome</keyword>
<evidence type="ECO:0000313" key="2">
    <source>
        <dbReference type="Proteomes" id="UP000228934"/>
    </source>
</evidence>
<accession>A0A2G9RQK6</accession>
<gene>
    <name evidence="1" type="ORF">AB205_0153890</name>
</gene>
<organism evidence="1 2">
    <name type="scientific">Aquarana catesbeiana</name>
    <name type="common">American bullfrog</name>
    <name type="synonym">Rana catesbeiana</name>
    <dbReference type="NCBI Taxonomy" id="8400"/>
    <lineage>
        <taxon>Eukaryota</taxon>
        <taxon>Metazoa</taxon>
        <taxon>Chordata</taxon>
        <taxon>Craniata</taxon>
        <taxon>Vertebrata</taxon>
        <taxon>Euteleostomi</taxon>
        <taxon>Amphibia</taxon>
        <taxon>Batrachia</taxon>
        <taxon>Anura</taxon>
        <taxon>Neobatrachia</taxon>
        <taxon>Ranoidea</taxon>
        <taxon>Ranidae</taxon>
        <taxon>Aquarana</taxon>
    </lineage>
</organism>
<dbReference type="EMBL" id="KV933588">
    <property type="protein sequence ID" value="PIO30035.1"/>
    <property type="molecule type" value="Genomic_DNA"/>
</dbReference>